<dbReference type="Proteomes" id="UP000231658">
    <property type="component" value="Unassembled WGS sequence"/>
</dbReference>
<dbReference type="InterPro" id="IPR001638">
    <property type="entry name" value="Solute-binding_3/MltF_N"/>
</dbReference>
<dbReference type="SUPFAM" id="SSF53850">
    <property type="entry name" value="Periplasmic binding protein-like II"/>
    <property type="match status" value="1"/>
</dbReference>
<gene>
    <name evidence="4" type="ORF">MTBPR1_60029</name>
</gene>
<name>A0A1C3RJR6_9PROT</name>
<sequence>MRFLIIVCTLLLFVSFTKSSHAKEQEAISVCYLNWGKQGGKNLPNQGFIPDLLSEILTEAGYTPKVDIIPWLRCLDGVKNHKYDFVGSYWIGGEGDGWFDYFLPTTVDRINFVTLKNKAISSGQPEAFLGKRVGFLKGAGGLERIRAHSDRINLYEATTDLKLLTMLKHGRLDGIVSNSPHIIGLAETSFPEVVKELVTLQPALQINIASPAIAIDNPRRREIKERYNAAYLKLKKAGIYDRLMKKHDIRVDYEMTSNERAVFDAAQKNN</sequence>
<accession>A0A1C3RJR6</accession>
<dbReference type="PANTHER" id="PTHR35936">
    <property type="entry name" value="MEMBRANE-BOUND LYTIC MUREIN TRANSGLYCOSYLASE F"/>
    <property type="match status" value="1"/>
</dbReference>
<keyword evidence="5" id="KW-1185">Reference proteome</keyword>
<reference evidence="4 5" key="1">
    <citation type="submission" date="2016-07" db="EMBL/GenBank/DDBJ databases">
        <authorList>
            <person name="Lefevre C.T."/>
        </authorList>
    </citation>
    <scope>NUCLEOTIDE SEQUENCE [LARGE SCALE GENOMIC DNA]</scope>
    <source>
        <strain evidence="4">PR1</strain>
    </source>
</reference>
<dbReference type="AlphaFoldDB" id="A0A1C3RJR6"/>
<evidence type="ECO:0000313" key="5">
    <source>
        <dbReference type="Proteomes" id="UP000231658"/>
    </source>
</evidence>
<evidence type="ECO:0000256" key="1">
    <source>
        <dbReference type="ARBA" id="ARBA00022729"/>
    </source>
</evidence>
<protein>
    <recommendedName>
        <fullName evidence="3">Solute-binding protein family 3/N-terminal domain-containing protein</fullName>
    </recommendedName>
</protein>
<proteinExistence type="predicted"/>
<dbReference type="Gene3D" id="3.40.190.10">
    <property type="entry name" value="Periplasmic binding protein-like II"/>
    <property type="match status" value="2"/>
</dbReference>
<dbReference type="Pfam" id="PF00497">
    <property type="entry name" value="SBP_bac_3"/>
    <property type="match status" value="1"/>
</dbReference>
<evidence type="ECO:0000313" key="4">
    <source>
        <dbReference type="EMBL" id="SCA57516.1"/>
    </source>
</evidence>
<feature type="chain" id="PRO_5008680851" description="Solute-binding protein family 3/N-terminal domain-containing protein" evidence="2">
    <location>
        <begin position="23"/>
        <end position="270"/>
    </location>
</feature>
<dbReference type="PANTHER" id="PTHR35936:SF25">
    <property type="entry name" value="ABC TRANSPORTER SUBSTRATE-BINDING PROTEIN"/>
    <property type="match status" value="1"/>
</dbReference>
<dbReference type="OrthoDB" id="9768183at2"/>
<dbReference type="STRING" id="1867952.MTBPR1_60029"/>
<organism evidence="4 5">
    <name type="scientific">Candidatus Terasakiella magnetica</name>
    <dbReference type="NCBI Taxonomy" id="1867952"/>
    <lineage>
        <taxon>Bacteria</taxon>
        <taxon>Pseudomonadati</taxon>
        <taxon>Pseudomonadota</taxon>
        <taxon>Alphaproteobacteria</taxon>
        <taxon>Rhodospirillales</taxon>
        <taxon>Terasakiellaceae</taxon>
        <taxon>Terasakiella</taxon>
    </lineage>
</organism>
<feature type="domain" description="Solute-binding protein family 3/N-terminal" evidence="3">
    <location>
        <begin position="45"/>
        <end position="247"/>
    </location>
</feature>
<dbReference type="RefSeq" id="WP_069189547.1">
    <property type="nucleotide sequence ID" value="NZ_FLYE01000045.1"/>
</dbReference>
<keyword evidence="1 2" id="KW-0732">Signal</keyword>
<dbReference type="EMBL" id="FLYE01000045">
    <property type="protein sequence ID" value="SCA57516.1"/>
    <property type="molecule type" value="Genomic_DNA"/>
</dbReference>
<evidence type="ECO:0000256" key="2">
    <source>
        <dbReference type="SAM" id="SignalP"/>
    </source>
</evidence>
<evidence type="ECO:0000259" key="3">
    <source>
        <dbReference type="Pfam" id="PF00497"/>
    </source>
</evidence>
<feature type="signal peptide" evidence="2">
    <location>
        <begin position="1"/>
        <end position="22"/>
    </location>
</feature>